<comment type="subcellular location">
    <subcellularLocation>
        <location evidence="1">Cell inner membrane</location>
        <topology evidence="1">Multi-pass membrane protein</topology>
    </subcellularLocation>
</comment>
<evidence type="ECO:0000256" key="6">
    <source>
        <dbReference type="ARBA" id="ARBA00022989"/>
    </source>
</evidence>
<evidence type="ECO:0000256" key="9">
    <source>
        <dbReference type="SAM" id="Phobius"/>
    </source>
</evidence>
<feature type="transmembrane region" description="Helical" evidence="9">
    <location>
        <begin position="105"/>
        <end position="128"/>
    </location>
</feature>
<evidence type="ECO:0000313" key="12">
    <source>
        <dbReference type="Proteomes" id="UP000683511"/>
    </source>
</evidence>
<dbReference type="PANTHER" id="PTHR35011">
    <property type="entry name" value="2,3-DIKETO-L-GULONATE TRAP TRANSPORTER SMALL PERMEASE PROTEIN YIAM"/>
    <property type="match status" value="1"/>
</dbReference>
<dbReference type="GO" id="GO:0005886">
    <property type="term" value="C:plasma membrane"/>
    <property type="evidence" value="ECO:0007669"/>
    <property type="project" value="UniProtKB-SubCell"/>
</dbReference>
<keyword evidence="7 9" id="KW-0472">Membrane</keyword>
<gene>
    <name evidence="11" type="ORF">B6N60_05209</name>
</gene>
<protein>
    <submittedName>
        <fullName evidence="11">Tripartite ATP-independent periplasmic transporter, DctQ component</fullName>
    </submittedName>
</protein>
<sequence>MRSSKQTTIISKLLQVSQIIDNFTDKLGWLSNWLVLLTIGVGFFNVIARYLGRFLGVQLSSNAWLELQWYLFAVTFLLGFAYILRHGENVRVDFLYTNMSDKQRALIDFLGTILFLIPFCLIGIWVTFNPVLQSWGRLSDGSWGNWEVSADANGLPRAPIKTMLPIGLFFLLLQSVSQAIKYLAVLLGYQQVVDKIRLETSENINIE</sequence>
<feature type="transmembrane region" description="Helical" evidence="9">
    <location>
        <begin position="27"/>
        <end position="47"/>
    </location>
</feature>
<evidence type="ECO:0000256" key="1">
    <source>
        <dbReference type="ARBA" id="ARBA00004429"/>
    </source>
</evidence>
<evidence type="ECO:0000256" key="3">
    <source>
        <dbReference type="ARBA" id="ARBA00022475"/>
    </source>
</evidence>
<comment type="similarity">
    <text evidence="8">Belongs to the TRAP transporter small permease family.</text>
</comment>
<keyword evidence="3" id="KW-1003">Cell membrane</keyword>
<dbReference type="InterPro" id="IPR055348">
    <property type="entry name" value="DctQ"/>
</dbReference>
<dbReference type="InterPro" id="IPR007387">
    <property type="entry name" value="TRAP_DctQ"/>
</dbReference>
<organism evidence="11 12">
    <name type="scientific">Richelia sinica FACHB-800</name>
    <dbReference type="NCBI Taxonomy" id="1357546"/>
    <lineage>
        <taxon>Bacteria</taxon>
        <taxon>Bacillati</taxon>
        <taxon>Cyanobacteriota</taxon>
        <taxon>Cyanophyceae</taxon>
        <taxon>Nostocales</taxon>
        <taxon>Nostocaceae</taxon>
        <taxon>Richelia</taxon>
    </lineage>
</organism>
<name>A0A975Y7M2_9NOST</name>
<feature type="domain" description="Tripartite ATP-independent periplasmic transporters DctQ component" evidence="10">
    <location>
        <begin position="39"/>
        <end position="181"/>
    </location>
</feature>
<keyword evidence="4" id="KW-0997">Cell inner membrane</keyword>
<feature type="transmembrane region" description="Helical" evidence="9">
    <location>
        <begin position="166"/>
        <end position="189"/>
    </location>
</feature>
<proteinExistence type="inferred from homology"/>
<evidence type="ECO:0000256" key="5">
    <source>
        <dbReference type="ARBA" id="ARBA00022692"/>
    </source>
</evidence>
<accession>A0A975Y7M2</accession>
<evidence type="ECO:0000313" key="11">
    <source>
        <dbReference type="EMBL" id="QXE26476.1"/>
    </source>
</evidence>
<evidence type="ECO:0000256" key="4">
    <source>
        <dbReference type="ARBA" id="ARBA00022519"/>
    </source>
</evidence>
<dbReference type="Pfam" id="PF04290">
    <property type="entry name" value="DctQ"/>
    <property type="match status" value="1"/>
</dbReference>
<keyword evidence="12" id="KW-1185">Reference proteome</keyword>
<evidence type="ECO:0000259" key="10">
    <source>
        <dbReference type="Pfam" id="PF04290"/>
    </source>
</evidence>
<keyword evidence="2" id="KW-0813">Transport</keyword>
<dbReference type="AlphaFoldDB" id="A0A975Y7M2"/>
<keyword evidence="5 9" id="KW-0812">Transmembrane</keyword>
<dbReference type="PANTHER" id="PTHR35011:SF4">
    <property type="entry name" value="SLL1102 PROTEIN"/>
    <property type="match status" value="1"/>
</dbReference>
<dbReference type="Proteomes" id="UP000683511">
    <property type="component" value="Chromosome"/>
</dbReference>
<dbReference type="RefSeq" id="WP_190601854.1">
    <property type="nucleotide sequence ID" value="NZ_CP021056.1"/>
</dbReference>
<dbReference type="EMBL" id="CP021056">
    <property type="protein sequence ID" value="QXE26476.1"/>
    <property type="molecule type" value="Genomic_DNA"/>
</dbReference>
<feature type="transmembrane region" description="Helical" evidence="9">
    <location>
        <begin position="67"/>
        <end position="84"/>
    </location>
</feature>
<keyword evidence="6 9" id="KW-1133">Transmembrane helix</keyword>
<evidence type="ECO:0000256" key="8">
    <source>
        <dbReference type="ARBA" id="ARBA00038436"/>
    </source>
</evidence>
<reference evidence="11" key="1">
    <citation type="submission" date="2017-04" db="EMBL/GenBank/DDBJ databases">
        <title>Genome deletions in a multicellular cyanobacterial endosymbiont for morphological adaptation in marine diatoms.</title>
        <authorList>
            <person name="Wang Y."/>
            <person name="Gao H."/>
            <person name="Li R."/>
            <person name="Xu X."/>
        </authorList>
    </citation>
    <scope>NUCLEOTIDE SEQUENCE</scope>
    <source>
        <strain evidence="11">FACHB 800</strain>
    </source>
</reference>
<dbReference type="KEGG" id="rsin:B6N60_05209"/>
<evidence type="ECO:0000256" key="7">
    <source>
        <dbReference type="ARBA" id="ARBA00023136"/>
    </source>
</evidence>
<evidence type="ECO:0000256" key="2">
    <source>
        <dbReference type="ARBA" id="ARBA00022448"/>
    </source>
</evidence>